<dbReference type="PANTHER" id="PTHR21432">
    <property type="entry name" value="ACETYL-COA HYDROLASE-RELATED"/>
    <property type="match status" value="1"/>
</dbReference>
<dbReference type="EMBL" id="BART01029990">
    <property type="protein sequence ID" value="GAH12983.1"/>
    <property type="molecule type" value="Genomic_DNA"/>
</dbReference>
<dbReference type="Gene3D" id="3.40.1080.10">
    <property type="entry name" value="Glutaconate Coenzyme A-transferase"/>
    <property type="match status" value="1"/>
</dbReference>
<evidence type="ECO:0000259" key="1">
    <source>
        <dbReference type="Pfam" id="PF02550"/>
    </source>
</evidence>
<protein>
    <recommendedName>
        <fullName evidence="1">Acetyl-CoA hydrolase/transferase N-terminal domain-containing protein</fullName>
    </recommendedName>
</protein>
<feature type="non-terminal residue" evidence="2">
    <location>
        <position position="1"/>
    </location>
</feature>
<name>X1EWK6_9ZZZZ</name>
<accession>X1EWK6</accession>
<comment type="caution">
    <text evidence="2">The sequence shown here is derived from an EMBL/GenBank/DDBJ whole genome shotgun (WGS) entry which is preliminary data.</text>
</comment>
<dbReference type="InterPro" id="IPR037171">
    <property type="entry name" value="NagB/RpiA_transferase-like"/>
</dbReference>
<dbReference type="GO" id="GO:0006083">
    <property type="term" value="P:acetate metabolic process"/>
    <property type="evidence" value="ECO:0007669"/>
    <property type="project" value="InterPro"/>
</dbReference>
<feature type="domain" description="Acetyl-CoA hydrolase/transferase N-terminal" evidence="1">
    <location>
        <begin position="4"/>
        <end position="44"/>
    </location>
</feature>
<organism evidence="2">
    <name type="scientific">marine sediment metagenome</name>
    <dbReference type="NCBI Taxonomy" id="412755"/>
    <lineage>
        <taxon>unclassified sequences</taxon>
        <taxon>metagenomes</taxon>
        <taxon>ecological metagenomes</taxon>
    </lineage>
</organism>
<reference evidence="2" key="1">
    <citation type="journal article" date="2014" name="Front. Microbiol.">
        <title>High frequency of phylogenetically diverse reductive dehalogenase-homologous genes in deep subseafloor sedimentary metagenomes.</title>
        <authorList>
            <person name="Kawai M."/>
            <person name="Futagami T."/>
            <person name="Toyoda A."/>
            <person name="Takaki Y."/>
            <person name="Nishi S."/>
            <person name="Hori S."/>
            <person name="Arai W."/>
            <person name="Tsubouchi T."/>
            <person name="Morono Y."/>
            <person name="Uchiyama I."/>
            <person name="Ito T."/>
            <person name="Fujiyama A."/>
            <person name="Inagaki F."/>
            <person name="Takami H."/>
        </authorList>
    </citation>
    <scope>NUCLEOTIDE SEQUENCE</scope>
    <source>
        <strain evidence="2">Expedition CK06-06</strain>
    </source>
</reference>
<dbReference type="AlphaFoldDB" id="X1EWK6"/>
<dbReference type="GO" id="GO:0008775">
    <property type="term" value="F:acetate CoA-transferase activity"/>
    <property type="evidence" value="ECO:0007669"/>
    <property type="project" value="InterPro"/>
</dbReference>
<dbReference type="InterPro" id="IPR003702">
    <property type="entry name" value="ActCoA_hydro_N"/>
</dbReference>
<dbReference type="PANTHER" id="PTHR21432:SF20">
    <property type="entry name" value="ACETYL-COA HYDROLASE"/>
    <property type="match status" value="1"/>
</dbReference>
<sequence>VEVLCSKAAAETAKKVIAQVNEQMPRVLGDSFIHISRIDKIVEVSEPLPELKKKPFSDVEKKMGGYIADLIDDGSTLQLGIGGIPDAVLAALKDRQDLGIHTEMV</sequence>
<dbReference type="InterPro" id="IPR046433">
    <property type="entry name" value="ActCoA_hydro"/>
</dbReference>
<evidence type="ECO:0000313" key="2">
    <source>
        <dbReference type="EMBL" id="GAH12983.1"/>
    </source>
</evidence>
<dbReference type="Gene3D" id="3.30.750.70">
    <property type="entry name" value="4-hydroxybutyrate coenzyme like domains"/>
    <property type="match status" value="1"/>
</dbReference>
<dbReference type="Pfam" id="PF02550">
    <property type="entry name" value="AcetylCoA_hydro"/>
    <property type="match status" value="1"/>
</dbReference>
<dbReference type="SUPFAM" id="SSF100950">
    <property type="entry name" value="NagB/RpiA/CoA transferase-like"/>
    <property type="match status" value="1"/>
</dbReference>
<proteinExistence type="predicted"/>
<gene>
    <name evidence="2" type="ORF">S01H4_52483</name>
</gene>